<protein>
    <submittedName>
        <fullName evidence="1">Uncharacterized protein</fullName>
    </submittedName>
</protein>
<name>A0A2P2PCY5_RHIMU</name>
<organism evidence="1">
    <name type="scientific">Rhizophora mucronata</name>
    <name type="common">Asiatic mangrove</name>
    <dbReference type="NCBI Taxonomy" id="61149"/>
    <lineage>
        <taxon>Eukaryota</taxon>
        <taxon>Viridiplantae</taxon>
        <taxon>Streptophyta</taxon>
        <taxon>Embryophyta</taxon>
        <taxon>Tracheophyta</taxon>
        <taxon>Spermatophyta</taxon>
        <taxon>Magnoliopsida</taxon>
        <taxon>eudicotyledons</taxon>
        <taxon>Gunneridae</taxon>
        <taxon>Pentapetalae</taxon>
        <taxon>rosids</taxon>
        <taxon>fabids</taxon>
        <taxon>Malpighiales</taxon>
        <taxon>Rhizophoraceae</taxon>
        <taxon>Rhizophora</taxon>
    </lineage>
</organism>
<accession>A0A2P2PCY5</accession>
<sequence length="31" mass="3461">MPIIPNVPGLRHATANNPFLFLSLLTTKRID</sequence>
<dbReference type="AlphaFoldDB" id="A0A2P2PCY5"/>
<evidence type="ECO:0000313" key="1">
    <source>
        <dbReference type="EMBL" id="MBX52596.1"/>
    </source>
</evidence>
<proteinExistence type="predicted"/>
<reference evidence="1" key="1">
    <citation type="submission" date="2018-02" db="EMBL/GenBank/DDBJ databases">
        <title>Rhizophora mucronata_Transcriptome.</title>
        <authorList>
            <person name="Meera S.P."/>
            <person name="Sreeshan A."/>
            <person name="Augustine A."/>
        </authorList>
    </citation>
    <scope>NUCLEOTIDE SEQUENCE</scope>
    <source>
        <tissue evidence="1">Leaf</tissue>
    </source>
</reference>
<dbReference type="EMBL" id="GGEC01072112">
    <property type="protein sequence ID" value="MBX52596.1"/>
    <property type="molecule type" value="Transcribed_RNA"/>
</dbReference>